<evidence type="ECO:0000313" key="3">
    <source>
        <dbReference type="Proteomes" id="UP000297777"/>
    </source>
</evidence>
<sequence>MASRGTSSTGLGEQKKKSSPITVPTEQRRRTASKDRTRTKTTAEKALPNPPPTGQTHNLGRGFPGDEKTPPSFGGRTRRTPPSDGESSRRNKSPSIHSDDGNYSDNVFHMSDLENNLPAQSPPKATDSSKAVEPTPAAKKSSGDRDSSRRGPSKERTRDGKKANRGPAKAGGSR</sequence>
<feature type="compositionally biased region" description="Basic and acidic residues" evidence="1">
    <location>
        <begin position="141"/>
        <end position="162"/>
    </location>
</feature>
<dbReference type="AlphaFoldDB" id="A0A4Z1EB57"/>
<dbReference type="Proteomes" id="UP000297777">
    <property type="component" value="Unassembled WGS sequence"/>
</dbReference>
<keyword evidence="3" id="KW-1185">Reference proteome</keyword>
<name>A0A4Z1EB57_9HELO</name>
<comment type="caution">
    <text evidence="2">The sequence shown here is derived from an EMBL/GenBank/DDBJ whole genome shotgun (WGS) entry which is preliminary data.</text>
</comment>
<reference evidence="2 3" key="1">
    <citation type="submission" date="2017-12" db="EMBL/GenBank/DDBJ databases">
        <title>Comparative genomics of Botrytis spp.</title>
        <authorList>
            <person name="Valero-Jimenez C.A."/>
            <person name="Tapia P."/>
            <person name="Veloso J."/>
            <person name="Silva-Moreno E."/>
            <person name="Staats M."/>
            <person name="Valdes J.H."/>
            <person name="Van Kan J.A.L."/>
        </authorList>
    </citation>
    <scope>NUCLEOTIDE SEQUENCE [LARGE SCALE GENOMIC DNA]</scope>
    <source>
        <strain evidence="2 3">Bt9001</strain>
    </source>
</reference>
<dbReference type="OrthoDB" id="10589162at2759"/>
<evidence type="ECO:0000313" key="2">
    <source>
        <dbReference type="EMBL" id="TGO08429.1"/>
    </source>
</evidence>
<accession>A0A4Z1EB57</accession>
<evidence type="ECO:0000256" key="1">
    <source>
        <dbReference type="SAM" id="MobiDB-lite"/>
    </source>
</evidence>
<feature type="region of interest" description="Disordered" evidence="1">
    <location>
        <begin position="1"/>
        <end position="174"/>
    </location>
</feature>
<feature type="compositionally biased region" description="Polar residues" evidence="1">
    <location>
        <begin position="1"/>
        <end position="11"/>
    </location>
</feature>
<gene>
    <name evidence="2" type="ORF">BTUL_0210g00220</name>
</gene>
<proteinExistence type="predicted"/>
<feature type="compositionally biased region" description="Polar residues" evidence="1">
    <location>
        <begin position="93"/>
        <end position="105"/>
    </location>
</feature>
<protein>
    <submittedName>
        <fullName evidence="2">Uncharacterized protein</fullName>
    </submittedName>
</protein>
<dbReference type="EMBL" id="PQXH01000210">
    <property type="protein sequence ID" value="TGO08429.1"/>
    <property type="molecule type" value="Genomic_DNA"/>
</dbReference>
<feature type="compositionally biased region" description="Basic and acidic residues" evidence="1">
    <location>
        <begin position="26"/>
        <end position="43"/>
    </location>
</feature>
<organism evidence="2 3">
    <name type="scientific">Botrytis tulipae</name>
    <dbReference type="NCBI Taxonomy" id="87230"/>
    <lineage>
        <taxon>Eukaryota</taxon>
        <taxon>Fungi</taxon>
        <taxon>Dikarya</taxon>
        <taxon>Ascomycota</taxon>
        <taxon>Pezizomycotina</taxon>
        <taxon>Leotiomycetes</taxon>
        <taxon>Helotiales</taxon>
        <taxon>Sclerotiniaceae</taxon>
        <taxon>Botrytis</taxon>
    </lineage>
</organism>